<keyword evidence="5" id="KW-1185">Reference proteome</keyword>
<organism evidence="4 5">
    <name type="scientific">Aphanomyces stellatus</name>
    <dbReference type="NCBI Taxonomy" id="120398"/>
    <lineage>
        <taxon>Eukaryota</taxon>
        <taxon>Sar</taxon>
        <taxon>Stramenopiles</taxon>
        <taxon>Oomycota</taxon>
        <taxon>Saprolegniomycetes</taxon>
        <taxon>Saprolegniales</taxon>
        <taxon>Verrucalvaceae</taxon>
        <taxon>Aphanomyces</taxon>
    </lineage>
</organism>
<evidence type="ECO:0000256" key="1">
    <source>
        <dbReference type="SAM" id="MobiDB-lite"/>
    </source>
</evidence>
<dbReference type="Proteomes" id="UP000332933">
    <property type="component" value="Unassembled WGS sequence"/>
</dbReference>
<accession>A0A485KRA7</accession>
<reference evidence="3" key="2">
    <citation type="submission" date="2019-06" db="EMBL/GenBank/DDBJ databases">
        <title>Genomics analysis of Aphanomyces spp. identifies a new class of oomycete effector associated with host adaptation.</title>
        <authorList>
            <person name="Gaulin E."/>
        </authorList>
    </citation>
    <scope>NUCLEOTIDE SEQUENCE</scope>
    <source>
        <strain evidence="3">CBS 578.67</strain>
    </source>
</reference>
<feature type="compositionally biased region" description="Low complexity" evidence="1">
    <location>
        <begin position="161"/>
        <end position="189"/>
    </location>
</feature>
<dbReference type="EMBL" id="CAADRA010005236">
    <property type="protein sequence ID" value="VFT87415.1"/>
    <property type="molecule type" value="Genomic_DNA"/>
</dbReference>
<keyword evidence="2" id="KW-0732">Signal</keyword>
<proteinExistence type="predicted"/>
<sequence length="232" mass="24053">MITGGIVLVAFAALATAQHPSESNPTLLCNATEQALVDTVLKTGLDSAAPECKAMWADALVGITNPVYAFDAITSNDTLFVQLCSSAVCQDFLAPWTRLPNCDAVINATAEYEEIENLYLLGAHLPDLCSIVLDVASTATQADPAVEVTPTPTPVDPSAPKPSFLRTAPPTTTANTATPSSTSEPVSTTKRVTPLHPTITPPAVSTLAASAAASDKWSHLFLVASIGIIVAL</sequence>
<evidence type="ECO:0000256" key="2">
    <source>
        <dbReference type="SAM" id="SignalP"/>
    </source>
</evidence>
<feature type="compositionally biased region" description="Pro residues" evidence="1">
    <location>
        <begin position="151"/>
        <end position="160"/>
    </location>
</feature>
<protein>
    <submittedName>
        <fullName evidence="4">Aste57867_10542 protein</fullName>
    </submittedName>
</protein>
<dbReference type="EMBL" id="VJMH01005215">
    <property type="protein sequence ID" value="KAF0698865.1"/>
    <property type="molecule type" value="Genomic_DNA"/>
</dbReference>
<evidence type="ECO:0000313" key="3">
    <source>
        <dbReference type="EMBL" id="KAF0698865.1"/>
    </source>
</evidence>
<dbReference type="AlphaFoldDB" id="A0A485KRA7"/>
<feature type="chain" id="PRO_5036116155" evidence="2">
    <location>
        <begin position="18"/>
        <end position="232"/>
    </location>
</feature>
<name>A0A485KRA7_9STRA</name>
<evidence type="ECO:0000313" key="5">
    <source>
        <dbReference type="Proteomes" id="UP000332933"/>
    </source>
</evidence>
<feature type="region of interest" description="Disordered" evidence="1">
    <location>
        <begin position="146"/>
        <end position="197"/>
    </location>
</feature>
<gene>
    <name evidence="4" type="primary">Aste57867_10542</name>
    <name evidence="3" type="ORF">As57867_010502</name>
    <name evidence="4" type="ORF">ASTE57867_10542</name>
</gene>
<feature type="signal peptide" evidence="2">
    <location>
        <begin position="1"/>
        <end position="17"/>
    </location>
</feature>
<reference evidence="4 5" key="1">
    <citation type="submission" date="2019-03" db="EMBL/GenBank/DDBJ databases">
        <authorList>
            <person name="Gaulin E."/>
            <person name="Dumas B."/>
        </authorList>
    </citation>
    <scope>NUCLEOTIDE SEQUENCE [LARGE SCALE GENOMIC DNA]</scope>
    <source>
        <strain evidence="4">CBS 568.67</strain>
    </source>
</reference>
<evidence type="ECO:0000313" key="4">
    <source>
        <dbReference type="EMBL" id="VFT87415.1"/>
    </source>
</evidence>